<dbReference type="WBParaSite" id="L893_g31672.t1">
    <property type="protein sequence ID" value="L893_g31672.t1"/>
    <property type="gene ID" value="L893_g31672"/>
</dbReference>
<evidence type="ECO:0000256" key="2">
    <source>
        <dbReference type="SAM" id="MobiDB-lite"/>
    </source>
</evidence>
<dbReference type="Proteomes" id="UP000095287">
    <property type="component" value="Unplaced"/>
</dbReference>
<protein>
    <submittedName>
        <fullName evidence="4">Coiled-coil domain-containing protein 153</fullName>
    </submittedName>
</protein>
<keyword evidence="1" id="KW-0175">Coiled coil</keyword>
<proteinExistence type="predicted"/>
<reference evidence="4" key="1">
    <citation type="submission" date="2016-11" db="UniProtKB">
        <authorList>
            <consortium name="WormBaseParasite"/>
        </authorList>
    </citation>
    <scope>IDENTIFICATION</scope>
</reference>
<accession>A0A1I8A092</accession>
<evidence type="ECO:0000256" key="1">
    <source>
        <dbReference type="SAM" id="Coils"/>
    </source>
</evidence>
<keyword evidence="3" id="KW-1185">Reference proteome</keyword>
<evidence type="ECO:0000313" key="3">
    <source>
        <dbReference type="Proteomes" id="UP000095287"/>
    </source>
</evidence>
<name>A0A1I8A092_9BILA</name>
<feature type="region of interest" description="Disordered" evidence="2">
    <location>
        <begin position="17"/>
        <end position="48"/>
    </location>
</feature>
<feature type="coiled-coil region" evidence="1">
    <location>
        <begin position="288"/>
        <end position="315"/>
    </location>
</feature>
<organism evidence="3 4">
    <name type="scientific">Steinernema glaseri</name>
    <dbReference type="NCBI Taxonomy" id="37863"/>
    <lineage>
        <taxon>Eukaryota</taxon>
        <taxon>Metazoa</taxon>
        <taxon>Ecdysozoa</taxon>
        <taxon>Nematoda</taxon>
        <taxon>Chromadorea</taxon>
        <taxon>Rhabditida</taxon>
        <taxon>Tylenchina</taxon>
        <taxon>Panagrolaimomorpha</taxon>
        <taxon>Strongyloidoidea</taxon>
        <taxon>Steinernematidae</taxon>
        <taxon>Steinernema</taxon>
    </lineage>
</organism>
<evidence type="ECO:0000313" key="4">
    <source>
        <dbReference type="WBParaSite" id="L893_g31672.t1"/>
    </source>
</evidence>
<feature type="region of interest" description="Disordered" evidence="2">
    <location>
        <begin position="359"/>
        <end position="391"/>
    </location>
</feature>
<dbReference type="AlphaFoldDB" id="A0A1I8A092"/>
<sequence>MEENEFVANEQILEAPKRRSRKRVYVAEPADGETVPARKPKRRTSEKEAMREEIRLLTAQCHDLQSRLLTSNALCAQFEKEKESSDIQIEILANRIYDCDLRKKLDKTIDGITNQVHAIIKNQQGMQLNIAECTSKFDDVQKSVEEKSQCVIKRIQRYKSEISIKNELNINKLKDCTADLQSTTQSHETSIQGLQKCLQEYVLRSKEEFAALRQEQIQLMTNADLLNDRVMKIEKYVEENSKTKEQLDTVQTDLCTLMGQAVRQDEWNESRYRLEQRVRSLEAIIPEVQALRGARETAERRLNFLESLMRRITLELDRRNVMTNFDRSASAIGHSPLTIENMYNQLAIPTWRLPMSAVLPGSTQPRPRPEVPPEEPTFLAPPAPNSSHRPT</sequence>